<dbReference type="Gene3D" id="3.90.1720.10">
    <property type="entry name" value="endopeptidase domain like (from Nostoc punctiforme)"/>
    <property type="match status" value="1"/>
</dbReference>
<dbReference type="InterPro" id="IPR007921">
    <property type="entry name" value="CHAP_dom"/>
</dbReference>
<dbReference type="STRING" id="1702221.AALO17_06310"/>
<dbReference type="AlphaFoldDB" id="A0A140DSY8"/>
<organism evidence="4 6">
    <name type="scientific">Faecalibaculum rodentium</name>
    <dbReference type="NCBI Taxonomy" id="1702221"/>
    <lineage>
        <taxon>Bacteria</taxon>
        <taxon>Bacillati</taxon>
        <taxon>Bacillota</taxon>
        <taxon>Erysipelotrichia</taxon>
        <taxon>Erysipelotrichales</taxon>
        <taxon>Erysipelotrichaceae</taxon>
        <taxon>Faecalibaculum</taxon>
    </lineage>
</organism>
<feature type="domain" description="Peptidase C51" evidence="3">
    <location>
        <begin position="603"/>
        <end position="681"/>
    </location>
</feature>
<evidence type="ECO:0000313" key="4">
    <source>
        <dbReference type="EMBL" id="AMK53765.1"/>
    </source>
</evidence>
<dbReference type="Pfam" id="PF05257">
    <property type="entry name" value="CHAP"/>
    <property type="match status" value="1"/>
</dbReference>
<evidence type="ECO:0000313" key="7">
    <source>
        <dbReference type="Proteomes" id="UP000186758"/>
    </source>
</evidence>
<feature type="transmembrane region" description="Helical" evidence="2">
    <location>
        <begin position="300"/>
        <end position="320"/>
    </location>
</feature>
<evidence type="ECO:0000313" key="5">
    <source>
        <dbReference type="EMBL" id="OLU44515.1"/>
    </source>
</evidence>
<sequence>MSEIFKTRGERLSENAGSLLDKAQNNAFASAAEIGSRSLKSIADGSWASLQTLSRGAHQTVDLSLNAANKYTRDIYDVGQHGRTDLTEDAGSFILGHSAMGIRNAARMSNIPISLAEKGIAHGLYNEKRLKKEAVKGTEILKDNPNAARHYYEIVAGKDKKESLVYSDRLAWNRYEDNGIHGLDVKGTAAIDKYSANRAHRMRDRKNWLLDNARERKKFHPIRSTRDTVSNQSRKLTTKAIQGGSPQDTTNATVLRFYNLANSRPVKKTAKNVVFHPVKTAKNVATLPLLPVKWAKSALGLLRSLIAGMFSALSTAPVILSLIAVAAPLLCAILAITMIITTVLSFNSYSVPIESMASMSYAANAFIYEAKKRNWQDNAIIGSLAYILQEGAAKGTFTYENYYCIPGPSGQLNDTTMDNSAWLSWINKSTTKNRYYEAYYKNNTSRYAAIGLGLLQDSDVWPNPSTPDIKEAANATRLINFAKDKGKSWQDPETQMTWIFEERFKPESLPFDTAGIDPTKDNLSAEEYCKRVVAGIGMPGMVWTAVPFNDPHVQQVGAAQNYLNNYSGFSYWSSPVMGDYTSTPNFGNAAAYREGNPYYTPVLTGQCTWFAWGRFFELYGFDPGFRGNGNQCAAQLVSTHPDKFELSYTPAAGSVFSGIGVNHVGIVTSVRDGMVTIDEGNVGNRADGTWETAIRVWTSRTLPSTQLSAELGGVMYAVPKTGV</sequence>
<dbReference type="SUPFAM" id="SSF54001">
    <property type="entry name" value="Cysteine proteinases"/>
    <property type="match status" value="1"/>
</dbReference>
<dbReference type="InterPro" id="IPR038765">
    <property type="entry name" value="Papain-like_cys_pep_sf"/>
</dbReference>
<keyword evidence="2" id="KW-0812">Transmembrane</keyword>
<dbReference type="KEGG" id="fro:AALO17_06310"/>
<keyword evidence="6" id="KW-1185">Reference proteome</keyword>
<evidence type="ECO:0000256" key="2">
    <source>
        <dbReference type="SAM" id="Phobius"/>
    </source>
</evidence>
<dbReference type="Proteomes" id="UP000069771">
    <property type="component" value="Chromosome"/>
</dbReference>
<dbReference type="PATRIC" id="fig|1702221.3.peg.605"/>
<feature type="transmembrane region" description="Helical" evidence="2">
    <location>
        <begin position="326"/>
        <end position="346"/>
    </location>
</feature>
<evidence type="ECO:0000256" key="1">
    <source>
        <dbReference type="SAM" id="MobiDB-lite"/>
    </source>
</evidence>
<accession>A0A140DSY8</accession>
<dbReference type="EMBL" id="MPJZ01000065">
    <property type="protein sequence ID" value="OLU44515.1"/>
    <property type="molecule type" value="Genomic_DNA"/>
</dbReference>
<dbReference type="EMBL" id="CP011391">
    <property type="protein sequence ID" value="AMK53765.1"/>
    <property type="molecule type" value="Genomic_DNA"/>
</dbReference>
<reference evidence="4 6" key="1">
    <citation type="journal article" date="2016" name="Gut Pathog.">
        <title>Whole genome sequencing of "Faecalibaculum rodentium" ALO17, isolated from C57BL/6J laboratory mouse feces.</title>
        <authorList>
            <person name="Lim S."/>
            <person name="Chang D.H."/>
            <person name="Ahn S."/>
            <person name="Kim B.C."/>
        </authorList>
    </citation>
    <scope>NUCLEOTIDE SEQUENCE [LARGE SCALE GENOMIC DNA]</scope>
    <source>
        <strain evidence="4 6">Alo17</strain>
    </source>
</reference>
<name>A0A140DSY8_9FIRM</name>
<reference evidence="5 7" key="2">
    <citation type="submission" date="2016-11" db="EMBL/GenBank/DDBJ databases">
        <title>Description of two novel members of the family Erysipelotrichaceae: Ileibacterium lipovorans gen. nov., sp. nov. and Dubosiella newyorkensis, gen. nov., sp. nov.</title>
        <authorList>
            <person name="Cox L.M."/>
            <person name="Sohn J."/>
            <person name="Tyrrell K.L."/>
            <person name="Citron D.M."/>
            <person name="Lawson P.A."/>
            <person name="Patel N.B."/>
            <person name="Iizumi T."/>
            <person name="Perez-Perez G.I."/>
            <person name="Goldstein E.J."/>
            <person name="Blaser M.J."/>
        </authorList>
    </citation>
    <scope>NUCLEOTIDE SEQUENCE [LARGE SCALE GENOMIC DNA]</scope>
    <source>
        <strain evidence="5 7">NYU-BL-K8</strain>
    </source>
</reference>
<protein>
    <recommendedName>
        <fullName evidence="3">Peptidase C51 domain-containing protein</fullName>
    </recommendedName>
</protein>
<proteinExistence type="predicted"/>
<feature type="region of interest" description="Disordered" evidence="1">
    <location>
        <begin position="225"/>
        <end position="245"/>
    </location>
</feature>
<evidence type="ECO:0000313" key="6">
    <source>
        <dbReference type="Proteomes" id="UP000069771"/>
    </source>
</evidence>
<keyword evidence="2" id="KW-0472">Membrane</keyword>
<keyword evidence="2" id="KW-1133">Transmembrane helix</keyword>
<evidence type="ECO:0000259" key="3">
    <source>
        <dbReference type="Pfam" id="PF05257"/>
    </source>
</evidence>
<gene>
    <name evidence="4" type="ORF">AALO17_06310</name>
    <name evidence="5" type="ORF">BO223_07985</name>
</gene>
<dbReference type="Proteomes" id="UP000186758">
    <property type="component" value="Unassembled WGS sequence"/>
</dbReference>